<sequence length="286" mass="31393">MSSPHKRGFTLIEFLVVVMIIAVLIALLLPAIQKIREAAARMKCQNNLKQIALGFHSHHCSATRFPYGGWHVHPASAPDCADLYAPTHRAREESWSWAYHVLPYIEQDALHKNTDPAFVRSVPVKTYFCPSRRAPVTIDGNAKIDFAANAGSMETGGNGVVMQTPLGAIRLNDITDGTSCTVLVGEKQMNNAAFGVSRDDNESYCTPGWNGDWEVYRWGAAAPAPDFKNPNDTHTASQVFGSAHPSGFNVAFCDGSVRCIRYSVNLTIWTRACVRNDNQSVSPNDL</sequence>
<evidence type="ECO:0000313" key="3">
    <source>
        <dbReference type="EMBL" id="VTR91038.1"/>
    </source>
</evidence>
<dbReference type="PROSITE" id="PS00409">
    <property type="entry name" value="PROKAR_NTER_METHYL"/>
    <property type="match status" value="1"/>
</dbReference>
<dbReference type="KEGG" id="gms:SOIL9_66760"/>
<accession>A0A6P2CPU1</accession>
<dbReference type="EMBL" id="LR593886">
    <property type="protein sequence ID" value="VTR91038.1"/>
    <property type="molecule type" value="Genomic_DNA"/>
</dbReference>
<keyword evidence="1" id="KW-1133">Transmembrane helix</keyword>
<dbReference type="Pfam" id="PF07963">
    <property type="entry name" value="N_methyl"/>
    <property type="match status" value="1"/>
</dbReference>
<dbReference type="Pfam" id="PF07596">
    <property type="entry name" value="SBP_bac_10"/>
    <property type="match status" value="1"/>
</dbReference>
<dbReference type="NCBIfam" id="TIGR04294">
    <property type="entry name" value="pre_pil_HX9DG"/>
    <property type="match status" value="1"/>
</dbReference>
<dbReference type="PANTHER" id="PTHR30093:SF2">
    <property type="entry name" value="TYPE II SECRETION SYSTEM PROTEIN H"/>
    <property type="match status" value="1"/>
</dbReference>
<keyword evidence="4" id="KW-1185">Reference proteome</keyword>
<gene>
    <name evidence="3" type="ORF">SOIL9_66760</name>
</gene>
<feature type="transmembrane region" description="Helical" evidence="1">
    <location>
        <begin position="12"/>
        <end position="32"/>
    </location>
</feature>
<reference evidence="3 4" key="1">
    <citation type="submission" date="2019-05" db="EMBL/GenBank/DDBJ databases">
        <authorList>
            <consortium name="Science for Life Laboratories"/>
        </authorList>
    </citation>
    <scope>NUCLEOTIDE SEQUENCE [LARGE SCALE GENOMIC DNA]</scope>
    <source>
        <strain evidence="3">Soil9</strain>
    </source>
</reference>
<evidence type="ECO:0000256" key="1">
    <source>
        <dbReference type="SAM" id="Phobius"/>
    </source>
</evidence>
<feature type="domain" description="DUF1559" evidence="2">
    <location>
        <begin position="33"/>
        <end position="265"/>
    </location>
</feature>
<dbReference type="AlphaFoldDB" id="A0A6P2CPU1"/>
<keyword evidence="1" id="KW-0812">Transmembrane</keyword>
<evidence type="ECO:0000313" key="4">
    <source>
        <dbReference type="Proteomes" id="UP000464178"/>
    </source>
</evidence>
<name>A0A6P2CPU1_9BACT</name>
<dbReference type="SUPFAM" id="SSF54523">
    <property type="entry name" value="Pili subunits"/>
    <property type="match status" value="1"/>
</dbReference>
<dbReference type="InterPro" id="IPR011453">
    <property type="entry name" value="DUF1559"/>
</dbReference>
<dbReference type="Proteomes" id="UP000464178">
    <property type="component" value="Chromosome"/>
</dbReference>
<proteinExistence type="predicted"/>
<dbReference type="RefSeq" id="WP_162673207.1">
    <property type="nucleotide sequence ID" value="NZ_LR593886.1"/>
</dbReference>
<dbReference type="InterPro" id="IPR045584">
    <property type="entry name" value="Pilin-like"/>
</dbReference>
<dbReference type="Gene3D" id="3.30.700.10">
    <property type="entry name" value="Glycoprotein, Type 4 Pilin"/>
    <property type="match status" value="1"/>
</dbReference>
<dbReference type="NCBIfam" id="TIGR02532">
    <property type="entry name" value="IV_pilin_GFxxxE"/>
    <property type="match status" value="1"/>
</dbReference>
<dbReference type="InterPro" id="IPR027558">
    <property type="entry name" value="Pre_pil_HX9DG_C"/>
</dbReference>
<dbReference type="PANTHER" id="PTHR30093">
    <property type="entry name" value="GENERAL SECRETION PATHWAY PROTEIN G"/>
    <property type="match status" value="1"/>
</dbReference>
<keyword evidence="1" id="KW-0472">Membrane</keyword>
<evidence type="ECO:0000259" key="2">
    <source>
        <dbReference type="Pfam" id="PF07596"/>
    </source>
</evidence>
<dbReference type="InterPro" id="IPR012902">
    <property type="entry name" value="N_methyl_site"/>
</dbReference>
<organism evidence="3 4">
    <name type="scientific">Gemmata massiliana</name>
    <dbReference type="NCBI Taxonomy" id="1210884"/>
    <lineage>
        <taxon>Bacteria</taxon>
        <taxon>Pseudomonadati</taxon>
        <taxon>Planctomycetota</taxon>
        <taxon>Planctomycetia</taxon>
        <taxon>Gemmatales</taxon>
        <taxon>Gemmataceae</taxon>
        <taxon>Gemmata</taxon>
    </lineage>
</organism>
<protein>
    <recommendedName>
        <fullName evidence="2">DUF1559 domain-containing protein</fullName>
    </recommendedName>
</protein>